<accession>A0A940RYF6</accession>
<dbReference type="EMBL" id="JAGIQL010000346">
    <property type="protein sequence ID" value="MBP0462232.1"/>
    <property type="molecule type" value="Genomic_DNA"/>
</dbReference>
<reference evidence="1" key="1">
    <citation type="submission" date="2021-03" db="EMBL/GenBank/DDBJ databases">
        <title>Whole genome sequence of Streptomyces bomunensis MMS17-BM035.</title>
        <authorList>
            <person name="Lee J.H."/>
        </authorList>
    </citation>
    <scope>NUCLEOTIDE SEQUENCE</scope>
    <source>
        <strain evidence="1">MMS17-BM035</strain>
    </source>
</reference>
<proteinExistence type="predicted"/>
<evidence type="ECO:0000313" key="1">
    <source>
        <dbReference type="EMBL" id="MBP0462232.1"/>
    </source>
</evidence>
<dbReference type="PANTHER" id="PTHR35023">
    <property type="entry name" value="CHELATASE-RELATED"/>
    <property type="match status" value="1"/>
</dbReference>
<organism evidence="1 2">
    <name type="scientific">Streptomyces montanisoli</name>
    <dbReference type="NCBI Taxonomy" id="2798581"/>
    <lineage>
        <taxon>Bacteria</taxon>
        <taxon>Bacillati</taxon>
        <taxon>Actinomycetota</taxon>
        <taxon>Actinomycetes</taxon>
        <taxon>Kitasatosporales</taxon>
        <taxon>Streptomycetaceae</taxon>
        <taxon>Streptomyces</taxon>
    </lineage>
</organism>
<dbReference type="AlphaFoldDB" id="A0A940RYF6"/>
<feature type="non-terminal residue" evidence="1">
    <location>
        <position position="1"/>
    </location>
</feature>
<dbReference type="Proteomes" id="UP000670475">
    <property type="component" value="Unassembled WGS sequence"/>
</dbReference>
<sequence length="88" mass="8688">GGGDAVGQAARAARLHAAQGVASVVVDCESGPVRLGLAASLATALGGTAVTLDELRADSIAGLVKDVRGERTAHDRITGQAGQTRRAA</sequence>
<protein>
    <submittedName>
        <fullName evidence="1">Magnesium chelatase</fullName>
    </submittedName>
</protein>
<dbReference type="InterPro" id="IPR052989">
    <property type="entry name" value="Mg-chelatase_DI-like"/>
</dbReference>
<keyword evidence="2" id="KW-1185">Reference proteome</keyword>
<dbReference type="PANTHER" id="PTHR35023:SF1">
    <property type="entry name" value="MG-PROTOPORPHYRIN IX CHELATASE"/>
    <property type="match status" value="1"/>
</dbReference>
<evidence type="ECO:0000313" key="2">
    <source>
        <dbReference type="Proteomes" id="UP000670475"/>
    </source>
</evidence>
<comment type="caution">
    <text evidence="1">The sequence shown here is derived from an EMBL/GenBank/DDBJ whole genome shotgun (WGS) entry which is preliminary data.</text>
</comment>
<name>A0A940RYF6_9ACTN</name>
<gene>
    <name evidence="1" type="ORF">JFN87_33060</name>
</gene>